<keyword evidence="1" id="KW-0472">Membrane</keyword>
<sequence>MKGSTHTVIGANTVWILTLFSGFSWNPFLIIAGALGGLLPDLDASDSKIKHLEIGYGKGRNRMAIKPFYLPSMIISSLFKHRGVLHSLFAVILVGWGSYFLFLFLSQWVSFLTQEFWLVLTLGYLSHLVADGITKYGVPVFWPWNRNIHLLPRLLRFRMGSFTETIIFIVLLFTLGLFVLNSYQNLNLSELVLANGGGNMIY</sequence>
<dbReference type="Proteomes" id="UP000231542">
    <property type="component" value="Unassembled WGS sequence"/>
</dbReference>
<evidence type="ECO:0000313" key="3">
    <source>
        <dbReference type="Proteomes" id="UP000231542"/>
    </source>
</evidence>
<name>A0A2H0YVY1_9BACT</name>
<keyword evidence="1" id="KW-0812">Transmembrane</keyword>
<accession>A0A2H0YVY1</accession>
<feature type="transmembrane region" description="Helical" evidence="1">
    <location>
        <begin position="159"/>
        <end position="180"/>
    </location>
</feature>
<dbReference type="PANTHER" id="PTHR35531:SF1">
    <property type="entry name" value="INNER MEMBRANE PROTEIN YBCI-RELATED"/>
    <property type="match status" value="1"/>
</dbReference>
<dbReference type="AlphaFoldDB" id="A0A2H0YVY1"/>
<dbReference type="EMBL" id="PEXU01000030">
    <property type="protein sequence ID" value="PIS42651.1"/>
    <property type="molecule type" value="Genomic_DNA"/>
</dbReference>
<reference evidence="2 3" key="1">
    <citation type="submission" date="2017-09" db="EMBL/GenBank/DDBJ databases">
        <title>Depth-based differentiation of microbial function through sediment-hosted aquifers and enrichment of novel symbionts in the deep terrestrial subsurface.</title>
        <authorList>
            <person name="Probst A.J."/>
            <person name="Ladd B."/>
            <person name="Jarett J.K."/>
            <person name="Geller-Mcgrath D.E."/>
            <person name="Sieber C.M."/>
            <person name="Emerson J.B."/>
            <person name="Anantharaman K."/>
            <person name="Thomas B.C."/>
            <person name="Malmstrom R."/>
            <person name="Stieglmeier M."/>
            <person name="Klingl A."/>
            <person name="Woyke T."/>
            <person name="Ryan C.M."/>
            <person name="Banfield J.F."/>
        </authorList>
    </citation>
    <scope>NUCLEOTIDE SEQUENCE [LARGE SCALE GENOMIC DNA]</scope>
    <source>
        <strain evidence="2">CG08_land_8_20_14_0_20_40_16</strain>
    </source>
</reference>
<dbReference type="InterPro" id="IPR007404">
    <property type="entry name" value="YdjM-like"/>
</dbReference>
<gene>
    <name evidence="2" type="ORF">COT24_02535</name>
</gene>
<organism evidence="2 3">
    <name type="scientific">Candidatus Kerfeldbacteria bacterium CG08_land_8_20_14_0_20_40_16</name>
    <dbReference type="NCBI Taxonomy" id="2014244"/>
    <lineage>
        <taxon>Bacteria</taxon>
        <taxon>Candidatus Kerfeldiibacteriota</taxon>
    </lineage>
</organism>
<evidence type="ECO:0000256" key="1">
    <source>
        <dbReference type="SAM" id="Phobius"/>
    </source>
</evidence>
<feature type="transmembrane region" description="Helical" evidence="1">
    <location>
        <begin position="116"/>
        <end position="138"/>
    </location>
</feature>
<keyword evidence="1" id="KW-1133">Transmembrane helix</keyword>
<feature type="transmembrane region" description="Helical" evidence="1">
    <location>
        <begin position="83"/>
        <end position="104"/>
    </location>
</feature>
<proteinExistence type="predicted"/>
<evidence type="ECO:0000313" key="2">
    <source>
        <dbReference type="EMBL" id="PIS42651.1"/>
    </source>
</evidence>
<comment type="caution">
    <text evidence="2">The sequence shown here is derived from an EMBL/GenBank/DDBJ whole genome shotgun (WGS) entry which is preliminary data.</text>
</comment>
<evidence type="ECO:0008006" key="4">
    <source>
        <dbReference type="Google" id="ProtNLM"/>
    </source>
</evidence>
<dbReference type="PANTHER" id="PTHR35531">
    <property type="entry name" value="INNER MEMBRANE PROTEIN YBCI-RELATED"/>
    <property type="match status" value="1"/>
</dbReference>
<protein>
    <recommendedName>
        <fullName evidence="4">Metal-dependent hydrolase</fullName>
    </recommendedName>
</protein>
<feature type="transmembrane region" description="Helical" evidence="1">
    <location>
        <begin position="14"/>
        <end position="39"/>
    </location>
</feature>
<dbReference type="Pfam" id="PF04307">
    <property type="entry name" value="YdjM"/>
    <property type="match status" value="1"/>
</dbReference>